<dbReference type="PANTHER" id="PTHR42160:SF1">
    <property type="entry name" value="URACIL-DNA GLYCOSYLASE SUPERFAMILY PROTEIN"/>
    <property type="match status" value="1"/>
</dbReference>
<protein>
    <submittedName>
        <fullName evidence="2">Uracil-DNA glycosylase</fullName>
    </submittedName>
</protein>
<dbReference type="InterPro" id="IPR036895">
    <property type="entry name" value="Uracil-DNA_glycosylase-like_sf"/>
</dbReference>
<evidence type="ECO:0000313" key="2">
    <source>
        <dbReference type="EMBL" id="EKF56842.1"/>
    </source>
</evidence>
<comment type="caution">
    <text evidence="2">The sequence shown here is derived from an EMBL/GenBank/DDBJ whole genome shotgun (WGS) entry which is preliminary data.</text>
</comment>
<name>K2QPI8_9FLAO</name>
<dbReference type="CDD" id="cd10033">
    <property type="entry name" value="UDG_like"/>
    <property type="match status" value="1"/>
</dbReference>
<dbReference type="InterPro" id="IPR047124">
    <property type="entry name" value="HI_0220.2"/>
</dbReference>
<sequence>MIIGQAPGLKAHQSGLDFDDPSGDKLRTWLGVDRETFYNTDNFAVIPMGFCFPGKGKTGDLPPRPECRPKWHPSIIESLSEVELTILIGAYAQKAYLGERFQKNLTQTVLNYHKYLPTEFPIPHPSPTNRFWMAKNKWFTTDVLPVLQQRVEMILS</sequence>
<dbReference type="PANTHER" id="PTHR42160">
    <property type="entry name" value="URACIL-DNA GLYCOSYLASE SUPERFAMILY PROTEIN"/>
    <property type="match status" value="1"/>
</dbReference>
<dbReference type="PATRIC" id="fig|555500.3.peg.309"/>
<dbReference type="STRING" id="555500.I215_01470"/>
<dbReference type="Proteomes" id="UP000007364">
    <property type="component" value="Unassembled WGS sequence"/>
</dbReference>
<reference evidence="2 3" key="1">
    <citation type="journal article" date="2012" name="J. Bacteriol.">
        <title>Genome Sequence of Galbibacter marinum Type Strain ck-I2-15.</title>
        <authorList>
            <person name="Lai Q."/>
            <person name="Li C."/>
            <person name="Shao Z."/>
        </authorList>
    </citation>
    <scope>NUCLEOTIDE SEQUENCE [LARGE SCALE GENOMIC DNA]</scope>
    <source>
        <strain evidence="3">ck-I2-15</strain>
    </source>
</reference>
<keyword evidence="3" id="KW-1185">Reference proteome</keyword>
<dbReference type="InterPro" id="IPR005122">
    <property type="entry name" value="Uracil-DNA_glycosylase-like"/>
</dbReference>
<evidence type="ECO:0000259" key="1">
    <source>
        <dbReference type="SMART" id="SM00986"/>
    </source>
</evidence>
<dbReference type="Gene3D" id="3.40.470.10">
    <property type="entry name" value="Uracil-DNA glycosylase-like domain"/>
    <property type="match status" value="1"/>
</dbReference>
<dbReference type="SMART" id="SM00987">
    <property type="entry name" value="UreE_C"/>
    <property type="match status" value="1"/>
</dbReference>
<accession>K2QPI8</accession>
<gene>
    <name evidence="2" type="ORF">I215_01470</name>
</gene>
<dbReference type="Pfam" id="PF03167">
    <property type="entry name" value="UDG"/>
    <property type="match status" value="1"/>
</dbReference>
<evidence type="ECO:0000313" key="3">
    <source>
        <dbReference type="Proteomes" id="UP000007364"/>
    </source>
</evidence>
<proteinExistence type="predicted"/>
<dbReference type="eggNOG" id="COG1573">
    <property type="taxonomic scope" value="Bacteria"/>
</dbReference>
<feature type="domain" description="Uracil-DNA glycosylase-like" evidence="1">
    <location>
        <begin position="1"/>
        <end position="148"/>
    </location>
</feature>
<dbReference type="SMART" id="SM00986">
    <property type="entry name" value="UDG"/>
    <property type="match status" value="1"/>
</dbReference>
<dbReference type="SUPFAM" id="SSF52141">
    <property type="entry name" value="Uracil-DNA glycosylase-like"/>
    <property type="match status" value="1"/>
</dbReference>
<organism evidence="2 3">
    <name type="scientific">Galbibacter marinus</name>
    <dbReference type="NCBI Taxonomy" id="555500"/>
    <lineage>
        <taxon>Bacteria</taxon>
        <taxon>Pseudomonadati</taxon>
        <taxon>Bacteroidota</taxon>
        <taxon>Flavobacteriia</taxon>
        <taxon>Flavobacteriales</taxon>
        <taxon>Flavobacteriaceae</taxon>
        <taxon>Galbibacter</taxon>
    </lineage>
</organism>
<dbReference type="AlphaFoldDB" id="K2QPI8"/>
<dbReference type="EMBL" id="AMSG01000001">
    <property type="protein sequence ID" value="EKF56842.1"/>
    <property type="molecule type" value="Genomic_DNA"/>
</dbReference>